<gene>
    <name evidence="9" type="ORF">MSG88_09750</name>
</gene>
<dbReference type="NCBIfam" id="NF033581">
    <property type="entry name" value="transpos_IS5_4"/>
    <property type="match status" value="1"/>
</dbReference>
<comment type="cofactor">
    <cofactor evidence="1">
        <name>a divalent metal cation</name>
        <dbReference type="ChEBI" id="CHEBI:60240"/>
    </cofactor>
</comment>
<feature type="domain" description="Transposase Helix-turn-helix" evidence="8">
    <location>
        <begin position="47"/>
        <end position="92"/>
    </location>
</feature>
<dbReference type="Pfam" id="PF13359">
    <property type="entry name" value="DDE_Tnp_4"/>
    <property type="match status" value="1"/>
</dbReference>
<evidence type="ECO:0000256" key="6">
    <source>
        <dbReference type="ARBA" id="ARBA00023172"/>
    </source>
</evidence>
<evidence type="ECO:0000313" key="10">
    <source>
        <dbReference type="Proteomes" id="UP001284654"/>
    </source>
</evidence>
<protein>
    <submittedName>
        <fullName evidence="9">IS5 family transposase</fullName>
    </submittedName>
</protein>
<evidence type="ECO:0000256" key="4">
    <source>
        <dbReference type="ARBA" id="ARBA00022723"/>
    </source>
</evidence>
<keyword evidence="4" id="KW-0479">Metal-binding</keyword>
<evidence type="ECO:0000256" key="5">
    <source>
        <dbReference type="ARBA" id="ARBA00023125"/>
    </source>
</evidence>
<keyword evidence="3" id="KW-0815">Transposition</keyword>
<name>A0AAW8Z4T2_9GAMM</name>
<reference evidence="9" key="1">
    <citation type="submission" date="2023-10" db="EMBL/GenBank/DDBJ databases">
        <authorList>
            <person name="Sykes E.M.E."/>
            <person name="Khan I.U.H."/>
            <person name="Kumar A."/>
        </authorList>
    </citation>
    <scope>NUCLEOTIDE SEQUENCE</scope>
    <source>
        <strain evidence="9">IK5</strain>
    </source>
</reference>
<comment type="caution">
    <text evidence="9">The sequence shown here is derived from an EMBL/GenBank/DDBJ whole genome shotgun (WGS) entry which is preliminary data.</text>
</comment>
<dbReference type="GO" id="GO:0032196">
    <property type="term" value="P:transposition"/>
    <property type="evidence" value="ECO:0007669"/>
    <property type="project" value="UniProtKB-KW"/>
</dbReference>
<dbReference type="AlphaFoldDB" id="A0AAW8Z4T2"/>
<evidence type="ECO:0000259" key="8">
    <source>
        <dbReference type="Pfam" id="PF13613"/>
    </source>
</evidence>
<dbReference type="EMBL" id="JAWJYY010000001">
    <property type="protein sequence ID" value="MDV4316042.1"/>
    <property type="molecule type" value="Genomic_DNA"/>
</dbReference>
<dbReference type="InterPro" id="IPR047959">
    <property type="entry name" value="Transpos_IS5"/>
</dbReference>
<dbReference type="Pfam" id="PF13613">
    <property type="entry name" value="HTH_Tnp_4"/>
    <property type="match status" value="1"/>
</dbReference>
<evidence type="ECO:0000256" key="1">
    <source>
        <dbReference type="ARBA" id="ARBA00001968"/>
    </source>
</evidence>
<proteinExistence type="inferred from homology"/>
<dbReference type="GO" id="GO:0006310">
    <property type="term" value="P:DNA recombination"/>
    <property type="evidence" value="ECO:0007669"/>
    <property type="project" value="UniProtKB-KW"/>
</dbReference>
<dbReference type="GO" id="GO:0046872">
    <property type="term" value="F:metal ion binding"/>
    <property type="evidence" value="ECO:0007669"/>
    <property type="project" value="UniProtKB-KW"/>
</dbReference>
<keyword evidence="5" id="KW-0238">DNA-binding</keyword>
<dbReference type="Proteomes" id="UP001284654">
    <property type="component" value="Unassembled WGS sequence"/>
</dbReference>
<keyword evidence="6" id="KW-0233">DNA recombination</keyword>
<dbReference type="RefSeq" id="WP_104499977.1">
    <property type="nucleotide sequence ID" value="NZ_JAAZSJ010000065.1"/>
</dbReference>
<evidence type="ECO:0000256" key="3">
    <source>
        <dbReference type="ARBA" id="ARBA00022578"/>
    </source>
</evidence>
<accession>A0AAW8Z4T2</accession>
<dbReference type="InterPro" id="IPR027806">
    <property type="entry name" value="HARBI1_dom"/>
</dbReference>
<dbReference type="PANTHER" id="PTHR23080">
    <property type="entry name" value="THAP DOMAIN PROTEIN"/>
    <property type="match status" value="1"/>
</dbReference>
<feature type="domain" description="DDE Tnp4" evidence="7">
    <location>
        <begin position="117"/>
        <end position="252"/>
    </location>
</feature>
<dbReference type="GO" id="GO:0003677">
    <property type="term" value="F:DNA binding"/>
    <property type="evidence" value="ECO:0007669"/>
    <property type="project" value="UniProtKB-KW"/>
</dbReference>
<evidence type="ECO:0000259" key="7">
    <source>
        <dbReference type="Pfam" id="PF13359"/>
    </source>
</evidence>
<evidence type="ECO:0000256" key="2">
    <source>
        <dbReference type="ARBA" id="ARBA00010075"/>
    </source>
</evidence>
<sequence length="257" mass="30256">MRYQNLNRFSDSEFKRLVGVPRAVFTEMVEVLEKAESLKKKSGRPHTLAIEDKLLLTLNYLRNYSTQLELAAHYHIAESNVNRTIKKVEDALMRSRRFTLPKRSLTTTDERFNWVIIDATECSIERPKKNQSKFYSGKKKKHTLKTQVIYHPQSKQIIGIDVSNGSQHDIKLARKTVKKFKHCEYVLTDLGYYGLEQGGFKLLIPIKKKKNLPLFDAKKKYNKMIGKIRVAIEHINSQLKIFRILNERYRNRRKRFG</sequence>
<comment type="similarity">
    <text evidence="2">Belongs to the transposase 11 family.</text>
</comment>
<evidence type="ECO:0000313" key="9">
    <source>
        <dbReference type="EMBL" id="MDV4316042.1"/>
    </source>
</evidence>
<organism evidence="9 10">
    <name type="scientific">Acinetobacter indicus</name>
    <dbReference type="NCBI Taxonomy" id="756892"/>
    <lineage>
        <taxon>Bacteria</taxon>
        <taxon>Pseudomonadati</taxon>
        <taxon>Pseudomonadota</taxon>
        <taxon>Gammaproteobacteria</taxon>
        <taxon>Moraxellales</taxon>
        <taxon>Moraxellaceae</taxon>
        <taxon>Acinetobacter</taxon>
    </lineage>
</organism>
<dbReference type="InterPro" id="IPR027805">
    <property type="entry name" value="Transposase_HTH_dom"/>
</dbReference>